<evidence type="ECO:0000313" key="1">
    <source>
        <dbReference type="EMBL" id="KAI8007820.1"/>
    </source>
</evidence>
<sequence length="169" mass="19007">MMKCVEILKRKRDRIEDVGLQNSHGRIKDVCYDALEQVLGTPLKIGINTAMAVRGQYPLVCIEMGLRKPLISQITIGHRRDNCSDGIMPETTSQGPIAAGNEEHLEASHNLDPSPSKFGSWMTDPKSVKNHRGPNPRRDNTQQRNRFEALQEWGEYPKGNKAQVENDMG</sequence>
<proteinExistence type="predicted"/>
<gene>
    <name evidence="1" type="ORF">LOK49_LG07G02797</name>
</gene>
<protein>
    <submittedName>
        <fullName evidence="1">Uncharacterized protein</fullName>
    </submittedName>
</protein>
<accession>A0ACC0H3U7</accession>
<dbReference type="EMBL" id="CM045764">
    <property type="protein sequence ID" value="KAI8007820.1"/>
    <property type="molecule type" value="Genomic_DNA"/>
</dbReference>
<dbReference type="Proteomes" id="UP001060215">
    <property type="component" value="Chromosome 7"/>
</dbReference>
<comment type="caution">
    <text evidence="1">The sequence shown here is derived from an EMBL/GenBank/DDBJ whole genome shotgun (WGS) entry which is preliminary data.</text>
</comment>
<organism evidence="1 2">
    <name type="scientific">Camellia lanceoleosa</name>
    <dbReference type="NCBI Taxonomy" id="1840588"/>
    <lineage>
        <taxon>Eukaryota</taxon>
        <taxon>Viridiplantae</taxon>
        <taxon>Streptophyta</taxon>
        <taxon>Embryophyta</taxon>
        <taxon>Tracheophyta</taxon>
        <taxon>Spermatophyta</taxon>
        <taxon>Magnoliopsida</taxon>
        <taxon>eudicotyledons</taxon>
        <taxon>Gunneridae</taxon>
        <taxon>Pentapetalae</taxon>
        <taxon>asterids</taxon>
        <taxon>Ericales</taxon>
        <taxon>Theaceae</taxon>
        <taxon>Camellia</taxon>
    </lineage>
</organism>
<name>A0ACC0H3U7_9ERIC</name>
<keyword evidence="2" id="KW-1185">Reference proteome</keyword>
<evidence type="ECO:0000313" key="2">
    <source>
        <dbReference type="Proteomes" id="UP001060215"/>
    </source>
</evidence>
<reference evidence="1 2" key="1">
    <citation type="journal article" date="2022" name="Plant J.">
        <title>Chromosome-level genome of Camellia lanceoleosa provides a valuable resource for understanding genome evolution and self-incompatibility.</title>
        <authorList>
            <person name="Gong W."/>
            <person name="Xiao S."/>
            <person name="Wang L."/>
            <person name="Liao Z."/>
            <person name="Chang Y."/>
            <person name="Mo W."/>
            <person name="Hu G."/>
            <person name="Li W."/>
            <person name="Zhao G."/>
            <person name="Zhu H."/>
            <person name="Hu X."/>
            <person name="Ji K."/>
            <person name="Xiang X."/>
            <person name="Song Q."/>
            <person name="Yuan D."/>
            <person name="Jin S."/>
            <person name="Zhang L."/>
        </authorList>
    </citation>
    <scope>NUCLEOTIDE SEQUENCE [LARGE SCALE GENOMIC DNA]</scope>
    <source>
        <strain evidence="1">SQ_2022a</strain>
    </source>
</reference>